<dbReference type="Gene3D" id="3.20.20.410">
    <property type="entry name" value="Protein of unknown function UPF0759"/>
    <property type="match status" value="1"/>
</dbReference>
<reference evidence="1 2" key="1">
    <citation type="submission" date="2018-07" db="EMBL/GenBank/DDBJ databases">
        <title>Genomic Encyclopedia of Type Strains, Phase IV (KMG-IV): sequencing the most valuable type-strain genomes for metagenomic binning, comparative biology and taxonomic classification.</title>
        <authorList>
            <person name="Goeker M."/>
        </authorList>
    </citation>
    <scope>NUCLEOTIDE SEQUENCE [LARGE SCALE GENOMIC DNA]</scope>
    <source>
        <strain evidence="1 2">DSM 26407</strain>
    </source>
</reference>
<dbReference type="EMBL" id="QPJY01000003">
    <property type="protein sequence ID" value="RCX31078.1"/>
    <property type="molecule type" value="Genomic_DNA"/>
</dbReference>
<dbReference type="AlphaFoldDB" id="A0A369CD00"/>
<keyword evidence="2" id="KW-1185">Reference proteome</keyword>
<evidence type="ECO:0000313" key="2">
    <source>
        <dbReference type="Proteomes" id="UP000252707"/>
    </source>
</evidence>
<evidence type="ECO:0008006" key="3">
    <source>
        <dbReference type="Google" id="ProtNLM"/>
    </source>
</evidence>
<dbReference type="SUPFAM" id="SSF117396">
    <property type="entry name" value="TM1631-like"/>
    <property type="match status" value="1"/>
</dbReference>
<dbReference type="OrthoDB" id="9780310at2"/>
<organism evidence="1 2">
    <name type="scientific">Thioalbus denitrificans</name>
    <dbReference type="NCBI Taxonomy" id="547122"/>
    <lineage>
        <taxon>Bacteria</taxon>
        <taxon>Pseudomonadati</taxon>
        <taxon>Pseudomonadota</taxon>
        <taxon>Gammaproteobacteria</taxon>
        <taxon>Chromatiales</taxon>
        <taxon>Ectothiorhodospiraceae</taxon>
        <taxon>Thioalbus</taxon>
    </lineage>
</organism>
<sequence>MRIAAYGWDHPGWEGGYYPADLPEEWRLAYYANAFPAVVVPAPLAVAASGRELAHWAGETAPAFRFLVELPLEAGGEVAARCMGLGERLGGFLVPPGAPRGVAGLPAAVPAWWLGAAEEAAALGLRPCWRPDRPWPGAAAAGLGWCEPAPDLAAPELGALLRGFAAAAGAGEGVLVVAGSPPPAGVLGRLRGLAELMG</sequence>
<dbReference type="RefSeq" id="WP_114279273.1">
    <property type="nucleotide sequence ID" value="NZ_QPJY01000003.1"/>
</dbReference>
<comment type="caution">
    <text evidence="1">The sequence shown here is derived from an EMBL/GenBank/DDBJ whole genome shotgun (WGS) entry which is preliminary data.</text>
</comment>
<dbReference type="Proteomes" id="UP000252707">
    <property type="component" value="Unassembled WGS sequence"/>
</dbReference>
<dbReference type="InterPro" id="IPR036520">
    <property type="entry name" value="UPF0759_sf"/>
</dbReference>
<proteinExistence type="predicted"/>
<name>A0A369CD00_9GAMM</name>
<evidence type="ECO:0000313" key="1">
    <source>
        <dbReference type="EMBL" id="RCX31078.1"/>
    </source>
</evidence>
<protein>
    <recommendedName>
        <fullName evidence="3">DUF72 domain-containing protein</fullName>
    </recommendedName>
</protein>
<accession>A0A369CD00</accession>
<gene>
    <name evidence="1" type="ORF">DFQ59_10342</name>
</gene>